<feature type="domain" description="TRASH" evidence="1">
    <location>
        <begin position="46"/>
        <end position="83"/>
    </location>
</feature>
<accession>A0A0M4CZK5</accession>
<dbReference type="EMBL" id="CP010802">
    <property type="protein sequence ID" value="ALC18166.1"/>
    <property type="molecule type" value="Genomic_DNA"/>
</dbReference>
<dbReference type="RefSeq" id="WP_053552107.1">
    <property type="nucleotide sequence ID" value="NZ_CP010802.1"/>
</dbReference>
<dbReference type="KEGG" id="des:DSOUD_3449"/>
<keyword evidence="3" id="KW-1185">Reference proteome</keyword>
<evidence type="ECO:0000313" key="2">
    <source>
        <dbReference type="EMBL" id="ALC18166.1"/>
    </source>
</evidence>
<gene>
    <name evidence="2" type="ORF">DSOUD_3449</name>
</gene>
<dbReference type="Proteomes" id="UP000057158">
    <property type="component" value="Chromosome"/>
</dbReference>
<dbReference type="STRING" id="1603606.DSOUD_3449"/>
<dbReference type="SMART" id="SM00746">
    <property type="entry name" value="TRASH"/>
    <property type="match status" value="1"/>
</dbReference>
<dbReference type="PATRIC" id="fig|1603606.3.peg.3710"/>
<dbReference type="InterPro" id="IPR011017">
    <property type="entry name" value="TRASH_dom"/>
</dbReference>
<evidence type="ECO:0000313" key="3">
    <source>
        <dbReference type="Proteomes" id="UP000057158"/>
    </source>
</evidence>
<protein>
    <recommendedName>
        <fullName evidence="1">TRASH domain-containing protein</fullName>
    </recommendedName>
</protein>
<reference evidence="2 3" key="1">
    <citation type="submission" date="2015-07" db="EMBL/GenBank/DDBJ databases">
        <title>Isolation and Genomic Characterization of a Novel Halophilic Metal-Reducing Deltaproteobacterium from the Deep Subsurface.</title>
        <authorList>
            <person name="Badalamenti J.P."/>
            <person name="Summers Z.M."/>
            <person name="Gralnick J.A."/>
            <person name="Bond D.R."/>
        </authorList>
    </citation>
    <scope>NUCLEOTIDE SEQUENCE [LARGE SCALE GENOMIC DNA]</scope>
    <source>
        <strain evidence="2 3">WTL</strain>
    </source>
</reference>
<dbReference type="AlphaFoldDB" id="A0A0M4CZK5"/>
<organism evidence="2 3">
    <name type="scientific">Desulfuromonas soudanensis</name>
    <dbReference type="NCBI Taxonomy" id="1603606"/>
    <lineage>
        <taxon>Bacteria</taxon>
        <taxon>Pseudomonadati</taxon>
        <taxon>Thermodesulfobacteriota</taxon>
        <taxon>Desulfuromonadia</taxon>
        <taxon>Desulfuromonadales</taxon>
        <taxon>Desulfuromonadaceae</taxon>
        <taxon>Desulfuromonas</taxon>
    </lineage>
</organism>
<proteinExistence type="predicted"/>
<sequence>MIRLLFVFLLFFLGYTLLRLFLRILFLPRSPRTTAESPKGEEMVQDPQCGTYLPRTDALSRTVGGEEKYFCSKKCRDDYSGQK</sequence>
<evidence type="ECO:0000259" key="1">
    <source>
        <dbReference type="SMART" id="SM00746"/>
    </source>
</evidence>
<name>A0A0M4CZK5_9BACT</name>
<dbReference type="OrthoDB" id="3078737at2"/>